<accession>A0A0H5R2U9</accession>
<dbReference type="AlphaFoldDB" id="A0A0H5R2U9"/>
<feature type="transmembrane region" description="Helical" evidence="1">
    <location>
        <begin position="87"/>
        <end position="110"/>
    </location>
</feature>
<reference evidence="2" key="1">
    <citation type="submission" date="2015-04" db="EMBL/GenBank/DDBJ databases">
        <title>The genome sequence of the plant pathogenic Rhizarian Plasmodiophora brassicae reveals insights in its biotrophic life cycle and the origin of chitin synthesis.</title>
        <authorList>
            <person name="Schwelm A."/>
            <person name="Fogelqvist J."/>
            <person name="Knaust A."/>
            <person name="Julke S."/>
            <person name="Lilja T."/>
            <person name="Dhandapani V."/>
            <person name="Bonilla-Rosso G."/>
            <person name="Karlsson M."/>
            <person name="Shevchenko A."/>
            <person name="Choi S.R."/>
            <person name="Kim H.G."/>
            <person name="Park J.Y."/>
            <person name="Lim Y.P."/>
            <person name="Ludwig-Muller J."/>
            <person name="Dixelius C."/>
        </authorList>
    </citation>
    <scope>NUCLEOTIDE SEQUENCE</scope>
    <source>
        <tissue evidence="2">Potato root galls</tissue>
    </source>
</reference>
<keyword evidence="1" id="KW-0812">Transmembrane</keyword>
<feature type="transmembrane region" description="Helical" evidence="1">
    <location>
        <begin position="12"/>
        <end position="34"/>
    </location>
</feature>
<proteinExistence type="predicted"/>
<organism evidence="2">
    <name type="scientific">Spongospora subterranea</name>
    <dbReference type="NCBI Taxonomy" id="70186"/>
    <lineage>
        <taxon>Eukaryota</taxon>
        <taxon>Sar</taxon>
        <taxon>Rhizaria</taxon>
        <taxon>Endomyxa</taxon>
        <taxon>Phytomyxea</taxon>
        <taxon>Plasmodiophorida</taxon>
        <taxon>Plasmodiophoridae</taxon>
        <taxon>Spongospora</taxon>
    </lineage>
</organism>
<name>A0A0H5R2U9_9EUKA</name>
<protein>
    <recommendedName>
        <fullName evidence="3">Glycosyltransferase 2-like domain-containing protein</fullName>
    </recommendedName>
</protein>
<dbReference type="EMBL" id="HACM01001787">
    <property type="protein sequence ID" value="CRZ02229.1"/>
    <property type="molecule type" value="Transcribed_RNA"/>
</dbReference>
<feature type="transmembrane region" description="Helical" evidence="1">
    <location>
        <begin position="448"/>
        <end position="466"/>
    </location>
</feature>
<feature type="transmembrane region" description="Helical" evidence="1">
    <location>
        <begin position="407"/>
        <end position="428"/>
    </location>
</feature>
<keyword evidence="1" id="KW-0472">Membrane</keyword>
<evidence type="ECO:0008006" key="3">
    <source>
        <dbReference type="Google" id="ProtNLM"/>
    </source>
</evidence>
<evidence type="ECO:0000313" key="2">
    <source>
        <dbReference type="EMBL" id="CRZ02229.1"/>
    </source>
</evidence>
<sequence>MAISIWESVQGVILTLALFHALLHTIVSVVVIVISSRSPFRPLSTISLLIVVIAHATLFYVNVFNQLDLGNMFTANRWPTQFLVHRWPIMFIIEPLLILFITWFKLACCIDAWRFVPRRSEVEKFRDDYENIKGHRDFIMIFSLSGEENQDHALAAINSAMNSMFPAHRLRILIIFYGPSSSVLDRFLISRLASHVNSSPAEIVATENLVSVQGVKMSFLRFGPSSALIAQSRAIDFISLLYVDDQQRKPVVCFQEANMLLDEMAIARFVYELDDPHRDFLTGISLDEPNMPIGSRIRGAISTGSQVIDRIAEDYSGNVTTIPRYFLVARFKALKSIASGIFSEYDGEAVPTTPETDLAMKLMHSKPTQHRVGICIGALRTMQSENPSETFVEKQIRELRVAGDVKAWMASPLLCILTLGTAMFQAHIPFYVQLFLLEYMSGRGIRIATSYIFLLILPTYIFMALAGSRFNRKDVIITIPINFVISIIVDPITEVTTLWNFSKETWMDIRKGNGEPKGSKALDNV</sequence>
<keyword evidence="1" id="KW-1133">Transmembrane helix</keyword>
<feature type="transmembrane region" description="Helical" evidence="1">
    <location>
        <begin position="46"/>
        <end position="67"/>
    </location>
</feature>
<evidence type="ECO:0000256" key="1">
    <source>
        <dbReference type="SAM" id="Phobius"/>
    </source>
</evidence>